<dbReference type="HAMAP" id="MF_00530">
    <property type="entry name" value="ATP_synth_epsil_bac"/>
    <property type="match status" value="1"/>
</dbReference>
<dbReference type="RefSeq" id="WP_029253197.1">
    <property type="nucleotide sequence ID" value="NZ_LT629776.1"/>
</dbReference>
<evidence type="ECO:0000256" key="3">
    <source>
        <dbReference type="ARBA" id="ARBA00022448"/>
    </source>
</evidence>
<evidence type="ECO:0000256" key="7">
    <source>
        <dbReference type="HAMAP-Rule" id="MF_00530"/>
    </source>
</evidence>
<dbReference type="InterPro" id="IPR020546">
    <property type="entry name" value="ATP_synth_F1_dsu/esu_N"/>
</dbReference>
<evidence type="ECO:0000256" key="1">
    <source>
        <dbReference type="ARBA" id="ARBA00004202"/>
    </source>
</evidence>
<keyword evidence="6 7" id="KW-0139">CF(1)</keyword>
<keyword evidence="11" id="KW-1185">Reference proteome</keyword>
<comment type="subcellular location">
    <subcellularLocation>
        <location evidence="1 7">Cell membrane</location>
        <topology evidence="1 7">Peripheral membrane protein</topology>
    </subcellularLocation>
</comment>
<name>A0A1H1R576_9CELL</name>
<gene>
    <name evidence="7" type="primary">atpC</name>
    <name evidence="10" type="ORF">SAMN04489860_1262</name>
</gene>
<evidence type="ECO:0000256" key="5">
    <source>
        <dbReference type="ARBA" id="ARBA00023136"/>
    </source>
</evidence>
<keyword evidence="7" id="KW-1003">Cell membrane</keyword>
<dbReference type="EMBL" id="LT629776">
    <property type="protein sequence ID" value="SDS30820.1"/>
    <property type="molecule type" value="Genomic_DNA"/>
</dbReference>
<dbReference type="CDD" id="cd12152">
    <property type="entry name" value="F1-ATPase_delta"/>
    <property type="match status" value="1"/>
</dbReference>
<dbReference type="Proteomes" id="UP000185663">
    <property type="component" value="Chromosome I"/>
</dbReference>
<evidence type="ECO:0000256" key="2">
    <source>
        <dbReference type="ARBA" id="ARBA00005712"/>
    </source>
</evidence>
<proteinExistence type="inferred from homology"/>
<keyword evidence="3 7" id="KW-0813">Transport</keyword>
<comment type="function">
    <text evidence="7">Produces ATP from ADP in the presence of a proton gradient across the membrane.</text>
</comment>
<dbReference type="GO" id="GO:0045259">
    <property type="term" value="C:proton-transporting ATP synthase complex"/>
    <property type="evidence" value="ECO:0007669"/>
    <property type="project" value="UniProtKB-KW"/>
</dbReference>
<dbReference type="GO" id="GO:0005886">
    <property type="term" value="C:plasma membrane"/>
    <property type="evidence" value="ECO:0007669"/>
    <property type="project" value="UniProtKB-SubCell"/>
</dbReference>
<comment type="similarity">
    <text evidence="2 7 8">Belongs to the ATPase epsilon chain family.</text>
</comment>
<evidence type="ECO:0000256" key="4">
    <source>
        <dbReference type="ARBA" id="ARBA00023065"/>
    </source>
</evidence>
<evidence type="ECO:0000259" key="9">
    <source>
        <dbReference type="Pfam" id="PF02823"/>
    </source>
</evidence>
<dbReference type="InterPro" id="IPR036771">
    <property type="entry name" value="ATPsynth_dsu/esu_N"/>
</dbReference>
<dbReference type="InterPro" id="IPR001469">
    <property type="entry name" value="ATP_synth_F1_dsu/esu"/>
</dbReference>
<protein>
    <recommendedName>
        <fullName evidence="7">ATP synthase epsilon chain</fullName>
    </recommendedName>
    <alternativeName>
        <fullName evidence="7">ATP synthase F1 sector epsilon subunit</fullName>
    </alternativeName>
    <alternativeName>
        <fullName evidence="7">F-ATPase epsilon subunit</fullName>
    </alternativeName>
</protein>
<evidence type="ECO:0000313" key="10">
    <source>
        <dbReference type="EMBL" id="SDS30820.1"/>
    </source>
</evidence>
<evidence type="ECO:0000256" key="6">
    <source>
        <dbReference type="ARBA" id="ARBA00023196"/>
    </source>
</evidence>
<evidence type="ECO:0000256" key="8">
    <source>
        <dbReference type="RuleBase" id="RU003656"/>
    </source>
</evidence>
<dbReference type="GO" id="GO:0046933">
    <property type="term" value="F:proton-transporting ATP synthase activity, rotational mechanism"/>
    <property type="evidence" value="ECO:0007669"/>
    <property type="project" value="UniProtKB-UniRule"/>
</dbReference>
<dbReference type="Gene3D" id="2.60.15.10">
    <property type="entry name" value="F0F1 ATP synthase delta/epsilon subunit, N-terminal"/>
    <property type="match status" value="1"/>
</dbReference>
<dbReference type="NCBIfam" id="TIGR01216">
    <property type="entry name" value="ATP_synt_epsi"/>
    <property type="match status" value="1"/>
</dbReference>
<keyword evidence="4 7" id="KW-0406">Ion transport</keyword>
<reference evidence="10 11" key="1">
    <citation type="submission" date="2016-10" db="EMBL/GenBank/DDBJ databases">
        <authorList>
            <person name="de Groot N.N."/>
        </authorList>
    </citation>
    <scope>NUCLEOTIDE SEQUENCE [LARGE SCALE GENOMIC DNA]</scope>
    <source>
        <strain evidence="10 11">DSM 22126</strain>
    </source>
</reference>
<dbReference type="GO" id="GO:0005524">
    <property type="term" value="F:ATP binding"/>
    <property type="evidence" value="ECO:0007669"/>
    <property type="project" value="UniProtKB-UniRule"/>
</dbReference>
<keyword evidence="5 7" id="KW-0472">Membrane</keyword>
<dbReference type="STRING" id="545619.SAMN04489860_1262"/>
<keyword evidence="7" id="KW-0375">Hydrogen ion transport</keyword>
<feature type="domain" description="ATP synthase F1 complex delta/epsilon subunit N-terminal" evidence="9">
    <location>
        <begin position="4"/>
        <end position="82"/>
    </location>
</feature>
<sequence>MAHLNVDIVATDRKIWSGVARGVTAPASEGEVGIRVGHAPLLASLRAGRVVITPVEGAPVSGTVTGGFLSVDADQVTIVADQVEVHRGEKVR</sequence>
<keyword evidence="7 8" id="KW-0066">ATP synthesis</keyword>
<organism evidence="10 11">
    <name type="scientific">Paraoerskovia marina</name>
    <dbReference type="NCBI Taxonomy" id="545619"/>
    <lineage>
        <taxon>Bacteria</taxon>
        <taxon>Bacillati</taxon>
        <taxon>Actinomycetota</taxon>
        <taxon>Actinomycetes</taxon>
        <taxon>Micrococcales</taxon>
        <taxon>Cellulomonadaceae</taxon>
        <taxon>Paraoerskovia</taxon>
    </lineage>
</organism>
<dbReference type="SUPFAM" id="SSF51344">
    <property type="entry name" value="Epsilon subunit of F1F0-ATP synthase N-terminal domain"/>
    <property type="match status" value="1"/>
</dbReference>
<dbReference type="AlphaFoldDB" id="A0A1H1R576"/>
<dbReference type="NCBIfam" id="NF009977">
    <property type="entry name" value="PRK13442.1"/>
    <property type="match status" value="1"/>
</dbReference>
<evidence type="ECO:0000313" key="11">
    <source>
        <dbReference type="Proteomes" id="UP000185663"/>
    </source>
</evidence>
<dbReference type="OrthoDB" id="9791445at2"/>
<dbReference type="eggNOG" id="COG0355">
    <property type="taxonomic scope" value="Bacteria"/>
</dbReference>
<accession>A0A1H1R576</accession>
<dbReference type="Pfam" id="PF02823">
    <property type="entry name" value="ATP-synt_DE_N"/>
    <property type="match status" value="1"/>
</dbReference>
<comment type="subunit">
    <text evidence="7 8">F-type ATPases have 2 components, CF(1) - the catalytic core - and CF(0) - the membrane proton channel. CF(1) has five subunits: alpha(3), beta(3), gamma(1), delta(1), epsilon(1). CF(0) has three main subunits: a, b and c.</text>
</comment>